<proteinExistence type="predicted"/>
<accession>A0A3L8PQT5</accession>
<dbReference type="AlphaFoldDB" id="A0A3L8PQT5"/>
<name>A0A3L8PQT5_9GAMM</name>
<comment type="caution">
    <text evidence="1">The sequence shown here is derived from an EMBL/GenBank/DDBJ whole genome shotgun (WGS) entry which is preliminary data.</text>
</comment>
<evidence type="ECO:0000313" key="1">
    <source>
        <dbReference type="EMBL" id="RLV57751.1"/>
    </source>
</evidence>
<sequence length="162" mass="18283">MTENCCSDPQFKALQSALFIQRLLEARSVGRGEGKLNGSNAPFLKPQDVEIALYLLSNRMKSGKNYTQRVWRSKLDSLSYSYAKFSEYAPPTPNSENPINGPSKNVLSSALRRLEQLDLIKYEIDKQKIRCPESGELIRGSKGPTVKLKVISKKTKRVLKTF</sequence>
<dbReference type="Proteomes" id="UP000281474">
    <property type="component" value="Unassembled WGS sequence"/>
</dbReference>
<organism evidence="1 2">
    <name type="scientific">Parashewanella curva</name>
    <dbReference type="NCBI Taxonomy" id="2338552"/>
    <lineage>
        <taxon>Bacteria</taxon>
        <taxon>Pseudomonadati</taxon>
        <taxon>Pseudomonadota</taxon>
        <taxon>Gammaproteobacteria</taxon>
        <taxon>Alteromonadales</taxon>
        <taxon>Shewanellaceae</taxon>
        <taxon>Parashewanella</taxon>
    </lineage>
</organism>
<dbReference type="EMBL" id="QZEI01000152">
    <property type="protein sequence ID" value="RLV57751.1"/>
    <property type="molecule type" value="Genomic_DNA"/>
</dbReference>
<evidence type="ECO:0000313" key="2">
    <source>
        <dbReference type="Proteomes" id="UP000281474"/>
    </source>
</evidence>
<reference evidence="1 2" key="1">
    <citation type="submission" date="2018-09" db="EMBL/GenBank/DDBJ databases">
        <title>Phylogeny of the Shewanellaceae, and recommendation for two new genera, Pseudoshewanella and Parashewanella.</title>
        <authorList>
            <person name="Wang G."/>
        </authorList>
    </citation>
    <scope>NUCLEOTIDE SEQUENCE [LARGE SCALE GENOMIC DNA]</scope>
    <source>
        <strain evidence="1 2">C51</strain>
    </source>
</reference>
<gene>
    <name evidence="1" type="ORF">D5018_20870</name>
</gene>
<dbReference type="RefSeq" id="WP_121840902.1">
    <property type="nucleotide sequence ID" value="NZ_ML014901.1"/>
</dbReference>
<protein>
    <submittedName>
        <fullName evidence="1">Uncharacterized protein</fullName>
    </submittedName>
</protein>
<keyword evidence="2" id="KW-1185">Reference proteome</keyword>